<dbReference type="GeneID" id="64667556"/>
<evidence type="ECO:0000313" key="2">
    <source>
        <dbReference type="Proteomes" id="UP001195769"/>
    </source>
</evidence>
<reference evidence="1" key="1">
    <citation type="journal article" date="2020" name="New Phytol.">
        <title>Comparative genomics reveals dynamic genome evolution in host specialist ectomycorrhizal fungi.</title>
        <authorList>
            <person name="Lofgren L.A."/>
            <person name="Nguyen N.H."/>
            <person name="Vilgalys R."/>
            <person name="Ruytinx J."/>
            <person name="Liao H.L."/>
            <person name="Branco S."/>
            <person name="Kuo A."/>
            <person name="LaButti K."/>
            <person name="Lipzen A."/>
            <person name="Andreopoulos W."/>
            <person name="Pangilinan J."/>
            <person name="Riley R."/>
            <person name="Hundley H."/>
            <person name="Na H."/>
            <person name="Barry K."/>
            <person name="Grigoriev I.V."/>
            <person name="Stajich J.E."/>
            <person name="Kennedy P.G."/>
        </authorList>
    </citation>
    <scope>NUCLEOTIDE SEQUENCE</scope>
    <source>
        <strain evidence="1">FC203</strain>
    </source>
</reference>
<dbReference type="RefSeq" id="XP_041230551.1">
    <property type="nucleotide sequence ID" value="XM_041373258.1"/>
</dbReference>
<dbReference type="EMBL" id="JABBWK010000008">
    <property type="protein sequence ID" value="KAG1904976.1"/>
    <property type="molecule type" value="Genomic_DNA"/>
</dbReference>
<feature type="non-terminal residue" evidence="1">
    <location>
        <position position="1"/>
    </location>
</feature>
<sequence>FCLCAPFIPNSIISNTEQEKVAWCIKPSHSTHLISNGVLQGIQLLHMSEYIQIAGFID</sequence>
<dbReference type="AlphaFoldDB" id="A0AAD4HQL8"/>
<accession>A0AAD4HQL8</accession>
<proteinExistence type="predicted"/>
<dbReference type="Proteomes" id="UP001195769">
    <property type="component" value="Unassembled WGS sequence"/>
</dbReference>
<evidence type="ECO:0000313" key="1">
    <source>
        <dbReference type="EMBL" id="KAG1904976.1"/>
    </source>
</evidence>
<comment type="caution">
    <text evidence="1">The sequence shown here is derived from an EMBL/GenBank/DDBJ whole genome shotgun (WGS) entry which is preliminary data.</text>
</comment>
<feature type="non-terminal residue" evidence="1">
    <location>
        <position position="58"/>
    </location>
</feature>
<gene>
    <name evidence="1" type="ORF">F5891DRAFT_889169</name>
</gene>
<keyword evidence="2" id="KW-1185">Reference proteome</keyword>
<organism evidence="1 2">
    <name type="scientific">Suillus fuscotomentosus</name>
    <dbReference type="NCBI Taxonomy" id="1912939"/>
    <lineage>
        <taxon>Eukaryota</taxon>
        <taxon>Fungi</taxon>
        <taxon>Dikarya</taxon>
        <taxon>Basidiomycota</taxon>
        <taxon>Agaricomycotina</taxon>
        <taxon>Agaricomycetes</taxon>
        <taxon>Agaricomycetidae</taxon>
        <taxon>Boletales</taxon>
        <taxon>Suillineae</taxon>
        <taxon>Suillaceae</taxon>
        <taxon>Suillus</taxon>
    </lineage>
</organism>
<protein>
    <submittedName>
        <fullName evidence="1">Uncharacterized protein</fullName>
    </submittedName>
</protein>
<name>A0AAD4HQL8_9AGAM</name>